<reference evidence="2 3" key="1">
    <citation type="submission" date="2019-02" db="EMBL/GenBank/DDBJ databases">
        <title>Deep-cultivation of Planctomycetes and their phenomic and genomic characterization uncovers novel biology.</title>
        <authorList>
            <person name="Wiegand S."/>
            <person name="Jogler M."/>
            <person name="Boedeker C."/>
            <person name="Pinto D."/>
            <person name="Vollmers J."/>
            <person name="Rivas-Marin E."/>
            <person name="Kohn T."/>
            <person name="Peeters S.H."/>
            <person name="Heuer A."/>
            <person name="Rast P."/>
            <person name="Oberbeckmann S."/>
            <person name="Bunk B."/>
            <person name="Jeske O."/>
            <person name="Meyerdierks A."/>
            <person name="Storesund J.E."/>
            <person name="Kallscheuer N."/>
            <person name="Luecker S."/>
            <person name="Lage O.M."/>
            <person name="Pohl T."/>
            <person name="Merkel B.J."/>
            <person name="Hornburger P."/>
            <person name="Mueller R.-W."/>
            <person name="Bruemmer F."/>
            <person name="Labrenz M."/>
            <person name="Spormann A.M."/>
            <person name="Op den Camp H."/>
            <person name="Overmann J."/>
            <person name="Amann R."/>
            <person name="Jetten M.S.M."/>
            <person name="Mascher T."/>
            <person name="Medema M.H."/>
            <person name="Devos D.P."/>
            <person name="Kaster A.-K."/>
            <person name="Ovreas L."/>
            <person name="Rohde M."/>
            <person name="Galperin M.Y."/>
            <person name="Jogler C."/>
        </authorList>
    </citation>
    <scope>NUCLEOTIDE SEQUENCE [LARGE SCALE GENOMIC DNA]</scope>
    <source>
        <strain evidence="2 3">Mal48</strain>
    </source>
</reference>
<dbReference type="AlphaFoldDB" id="A0A517QV37"/>
<protein>
    <recommendedName>
        <fullName evidence="1">Calcineurin-like phosphoesterase domain-containing protein</fullName>
    </recommendedName>
</protein>
<dbReference type="InterPro" id="IPR051918">
    <property type="entry name" value="STPP_CPPED1"/>
</dbReference>
<proteinExistence type="predicted"/>
<sequence length="369" mass="41965">MIVGFYRERSGLLMKFKLLSNKIFWNSIGSLLICIGSMSSLDAAEDRLDAAPENSFSIVVIPDTQAYKSRKSVDQNGEEISQVTNPIFEAHTDWIAKNLKSQNIVFVSHVGDIVDKNRQDQWSVARSCMDRIHGLVPYGISVGNHDMTSKGDSSLFQDNFPAARYQDEEWYGGTFTPAGNNPKVSGNNANSYQLYEASGRKFLHLHLECNAPDDVLAWADNVFEDHSDRIAIVTTHMGLGPRDKPKSNQEFIDAPKGRMRWLKIHGKRGNTPEQMWEKCFSQHKNLFMICCGDQSRTQSRHEVAVGVHGNSVHQLLSDYSTGWLRMYRFLPDQNEVQVITFDPRSEELCAKSRYVDGRDNHQFRFPLPK</sequence>
<dbReference type="InterPro" id="IPR029052">
    <property type="entry name" value="Metallo-depent_PP-like"/>
</dbReference>
<dbReference type="EMBL" id="CP036267">
    <property type="protein sequence ID" value="QDT35447.1"/>
    <property type="molecule type" value="Genomic_DNA"/>
</dbReference>
<dbReference type="SUPFAM" id="SSF56300">
    <property type="entry name" value="Metallo-dependent phosphatases"/>
    <property type="match status" value="1"/>
</dbReference>
<organism evidence="2 3">
    <name type="scientific">Thalassoglobus polymorphus</name>
    <dbReference type="NCBI Taxonomy" id="2527994"/>
    <lineage>
        <taxon>Bacteria</taxon>
        <taxon>Pseudomonadati</taxon>
        <taxon>Planctomycetota</taxon>
        <taxon>Planctomycetia</taxon>
        <taxon>Planctomycetales</taxon>
        <taxon>Planctomycetaceae</taxon>
        <taxon>Thalassoglobus</taxon>
    </lineage>
</organism>
<dbReference type="InterPro" id="IPR004843">
    <property type="entry name" value="Calcineurin-like_PHP"/>
</dbReference>
<gene>
    <name evidence="2" type="ORF">Mal48_47240</name>
</gene>
<dbReference type="Gene3D" id="3.60.21.10">
    <property type="match status" value="1"/>
</dbReference>
<feature type="domain" description="Calcineurin-like phosphoesterase" evidence="1">
    <location>
        <begin position="57"/>
        <end position="247"/>
    </location>
</feature>
<dbReference type="Proteomes" id="UP000315724">
    <property type="component" value="Chromosome"/>
</dbReference>
<dbReference type="PANTHER" id="PTHR43143">
    <property type="entry name" value="METALLOPHOSPHOESTERASE, CALCINEURIN SUPERFAMILY"/>
    <property type="match status" value="1"/>
</dbReference>
<evidence type="ECO:0000313" key="2">
    <source>
        <dbReference type="EMBL" id="QDT35447.1"/>
    </source>
</evidence>
<keyword evidence="3" id="KW-1185">Reference proteome</keyword>
<accession>A0A517QV37</accession>
<dbReference type="PANTHER" id="PTHR43143:SF5">
    <property type="entry name" value="SECRETED PROTEIN"/>
    <property type="match status" value="1"/>
</dbReference>
<name>A0A517QV37_9PLAN</name>
<dbReference type="KEGG" id="tpol:Mal48_47240"/>
<dbReference type="Pfam" id="PF00149">
    <property type="entry name" value="Metallophos"/>
    <property type="match status" value="1"/>
</dbReference>
<evidence type="ECO:0000313" key="3">
    <source>
        <dbReference type="Proteomes" id="UP000315724"/>
    </source>
</evidence>
<dbReference type="GO" id="GO:0016787">
    <property type="term" value="F:hydrolase activity"/>
    <property type="evidence" value="ECO:0007669"/>
    <property type="project" value="InterPro"/>
</dbReference>
<evidence type="ECO:0000259" key="1">
    <source>
        <dbReference type="Pfam" id="PF00149"/>
    </source>
</evidence>